<gene>
    <name evidence="11" type="ORF">SAMN05192551_101668</name>
</gene>
<dbReference type="PANTHER" id="PTHR24421">
    <property type="entry name" value="NITRATE/NITRITE SENSOR PROTEIN NARX-RELATED"/>
    <property type="match status" value="1"/>
</dbReference>
<dbReference type="InterPro" id="IPR050482">
    <property type="entry name" value="Sensor_HK_TwoCompSys"/>
</dbReference>
<evidence type="ECO:0000256" key="3">
    <source>
        <dbReference type="ARBA" id="ARBA00022553"/>
    </source>
</evidence>
<name>A0A1I3B9N1_9FIRM</name>
<dbReference type="OrthoDB" id="9781904at2"/>
<keyword evidence="4" id="KW-0808">Transferase</keyword>
<dbReference type="EC" id="2.7.13.3" evidence="2"/>
<keyword evidence="8" id="KW-0902">Two-component regulatory system</keyword>
<evidence type="ECO:0000313" key="11">
    <source>
        <dbReference type="EMBL" id="SFH58880.1"/>
    </source>
</evidence>
<evidence type="ECO:0000256" key="6">
    <source>
        <dbReference type="ARBA" id="ARBA00022777"/>
    </source>
</evidence>
<dbReference type="GO" id="GO:0000155">
    <property type="term" value="F:phosphorelay sensor kinase activity"/>
    <property type="evidence" value="ECO:0007669"/>
    <property type="project" value="InterPro"/>
</dbReference>
<sequence length="368" mass="42047">MAENRILDSKYMLKLIMVLWVFLSLIPGEFVSLIESAGFLLIIASYIFRTRFWDWNILICLEVVIVLVLAGHSSVYLALLSVTAYDLAVKELIPIVLLLMPIGIFFLSPNWLLGYTLLITMSVYLGLMKRKIEKNSTEYQKVYDQERKSRYLLEESQRKLCQSVDETARLTEIHERNRIAAEIHDNLGHALAGNLIQLQAADKLMEKDPQKSRELLQKTVQGLSNSLELLRKTVHNIRPKTVIGWAHFKKIIDDYQYCSVEFHHVGDIGLLTPRQVEILTSSIKEALTNTARHSDATQIKIEIEIREEIIRLFMRDNGSGCHHIHEGMGISGIRERIENAGGSFSVTPQNGFMMVGILPREGEEGEWE</sequence>
<dbReference type="SUPFAM" id="SSF55874">
    <property type="entry name" value="ATPase domain of HSP90 chaperone/DNA topoisomerase II/histidine kinase"/>
    <property type="match status" value="1"/>
</dbReference>
<keyword evidence="6 11" id="KW-0418">Kinase</keyword>
<evidence type="ECO:0000256" key="8">
    <source>
        <dbReference type="ARBA" id="ARBA00023012"/>
    </source>
</evidence>
<reference evidence="12" key="1">
    <citation type="submission" date="2016-10" db="EMBL/GenBank/DDBJ databases">
        <authorList>
            <person name="Varghese N."/>
            <person name="Submissions S."/>
        </authorList>
    </citation>
    <scope>NUCLEOTIDE SEQUENCE [LARGE SCALE GENOMIC DNA]</scope>
    <source>
        <strain evidence="12">Z-7934</strain>
    </source>
</reference>
<accession>A0A1I3B9N1</accession>
<dbReference type="STRING" id="69895.SAMN05192551_101668"/>
<dbReference type="EMBL" id="FOQA01000001">
    <property type="protein sequence ID" value="SFH58880.1"/>
    <property type="molecule type" value="Genomic_DNA"/>
</dbReference>
<evidence type="ECO:0000256" key="5">
    <source>
        <dbReference type="ARBA" id="ARBA00022741"/>
    </source>
</evidence>
<feature type="transmembrane region" description="Helical" evidence="9">
    <location>
        <begin position="15"/>
        <end position="48"/>
    </location>
</feature>
<dbReference type="Gene3D" id="3.30.565.10">
    <property type="entry name" value="Histidine kinase-like ATPase, C-terminal domain"/>
    <property type="match status" value="1"/>
</dbReference>
<protein>
    <recommendedName>
        <fullName evidence="2">histidine kinase</fullName>
        <ecNumber evidence="2">2.7.13.3</ecNumber>
    </recommendedName>
</protein>
<keyword evidence="9" id="KW-0472">Membrane</keyword>
<dbReference type="RefSeq" id="WP_093369667.1">
    <property type="nucleotide sequence ID" value="NZ_FOQA01000001.1"/>
</dbReference>
<dbReference type="InterPro" id="IPR036890">
    <property type="entry name" value="HATPase_C_sf"/>
</dbReference>
<dbReference type="InterPro" id="IPR011712">
    <property type="entry name" value="Sig_transdc_His_kin_sub3_dim/P"/>
</dbReference>
<proteinExistence type="predicted"/>
<comment type="catalytic activity">
    <reaction evidence="1">
        <text>ATP + protein L-histidine = ADP + protein N-phospho-L-histidine.</text>
        <dbReference type="EC" id="2.7.13.3"/>
    </reaction>
</comment>
<evidence type="ECO:0000256" key="7">
    <source>
        <dbReference type="ARBA" id="ARBA00022840"/>
    </source>
</evidence>
<evidence type="ECO:0000256" key="1">
    <source>
        <dbReference type="ARBA" id="ARBA00000085"/>
    </source>
</evidence>
<dbReference type="Pfam" id="PF07730">
    <property type="entry name" value="HisKA_3"/>
    <property type="match status" value="1"/>
</dbReference>
<keyword evidence="12" id="KW-1185">Reference proteome</keyword>
<feature type="domain" description="Signal transduction histidine kinase subgroup 3 dimerisation and phosphoacceptor" evidence="10">
    <location>
        <begin position="175"/>
        <end position="240"/>
    </location>
</feature>
<keyword evidence="9" id="KW-0812">Transmembrane</keyword>
<evidence type="ECO:0000256" key="9">
    <source>
        <dbReference type="SAM" id="Phobius"/>
    </source>
</evidence>
<keyword evidence="9" id="KW-1133">Transmembrane helix</keyword>
<evidence type="ECO:0000313" key="12">
    <source>
        <dbReference type="Proteomes" id="UP000199287"/>
    </source>
</evidence>
<dbReference type="AlphaFoldDB" id="A0A1I3B9N1"/>
<dbReference type="PANTHER" id="PTHR24421:SF10">
    <property type="entry name" value="NITRATE_NITRITE SENSOR PROTEIN NARQ"/>
    <property type="match status" value="1"/>
</dbReference>
<dbReference type="GO" id="GO:0005524">
    <property type="term" value="F:ATP binding"/>
    <property type="evidence" value="ECO:0007669"/>
    <property type="project" value="UniProtKB-KW"/>
</dbReference>
<dbReference type="GO" id="GO:0016020">
    <property type="term" value="C:membrane"/>
    <property type="evidence" value="ECO:0007669"/>
    <property type="project" value="InterPro"/>
</dbReference>
<organism evidence="11 12">
    <name type="scientific">Tindallia magadiensis</name>
    <dbReference type="NCBI Taxonomy" id="69895"/>
    <lineage>
        <taxon>Bacteria</taxon>
        <taxon>Bacillati</taxon>
        <taxon>Bacillota</taxon>
        <taxon>Clostridia</taxon>
        <taxon>Peptostreptococcales</taxon>
        <taxon>Tindalliaceae</taxon>
        <taxon>Tindallia</taxon>
    </lineage>
</organism>
<evidence type="ECO:0000256" key="2">
    <source>
        <dbReference type="ARBA" id="ARBA00012438"/>
    </source>
</evidence>
<feature type="transmembrane region" description="Helical" evidence="9">
    <location>
        <begin position="55"/>
        <end position="80"/>
    </location>
</feature>
<dbReference type="GO" id="GO:0046983">
    <property type="term" value="F:protein dimerization activity"/>
    <property type="evidence" value="ECO:0007669"/>
    <property type="project" value="InterPro"/>
</dbReference>
<keyword evidence="5" id="KW-0547">Nucleotide-binding</keyword>
<evidence type="ECO:0000256" key="4">
    <source>
        <dbReference type="ARBA" id="ARBA00022679"/>
    </source>
</evidence>
<dbReference type="Proteomes" id="UP000199287">
    <property type="component" value="Unassembled WGS sequence"/>
</dbReference>
<feature type="transmembrane region" description="Helical" evidence="9">
    <location>
        <begin position="92"/>
        <end position="125"/>
    </location>
</feature>
<keyword evidence="3" id="KW-0597">Phosphoprotein</keyword>
<dbReference type="Gene3D" id="1.20.5.1930">
    <property type="match status" value="1"/>
</dbReference>
<keyword evidence="7" id="KW-0067">ATP-binding</keyword>
<evidence type="ECO:0000259" key="10">
    <source>
        <dbReference type="Pfam" id="PF07730"/>
    </source>
</evidence>